<dbReference type="EMBL" id="JAGPXC010000007">
    <property type="protein sequence ID" value="KAH6648608.1"/>
    <property type="molecule type" value="Genomic_DNA"/>
</dbReference>
<sequence length="196" mass="20437">MGLRQTLKRFASFRGRSRGSTPTRGEDTDAVTPINGAYQSLEEEPENSAAGDRDSDLLDPSSENLPSASQRASSAPRKYTGKRKPSNASRVRHSSGQQHRASSADPAPQDYLYFGDGGTPPGRSSTSLPSNPAQSRSSIGQTGLTVPGQSTTGRDNSGFLNAGMSNSSMSSSYSAVTYGGSLQYDYAGTQAPGSSG</sequence>
<dbReference type="OrthoDB" id="5221804at2759"/>
<feature type="compositionally biased region" description="Low complexity" evidence="1">
    <location>
        <begin position="164"/>
        <end position="173"/>
    </location>
</feature>
<feature type="compositionally biased region" description="Basic residues" evidence="1">
    <location>
        <begin position="79"/>
        <end position="93"/>
    </location>
</feature>
<accession>A0A9P8ZV21</accession>
<gene>
    <name evidence="2" type="ORF">BKA67DRAFT_661570</name>
</gene>
<feature type="compositionally biased region" description="Low complexity" evidence="1">
    <location>
        <begin position="9"/>
        <end position="23"/>
    </location>
</feature>
<evidence type="ECO:0000256" key="1">
    <source>
        <dbReference type="SAM" id="MobiDB-lite"/>
    </source>
</evidence>
<dbReference type="GeneID" id="70136727"/>
<comment type="caution">
    <text evidence="2">The sequence shown here is derived from an EMBL/GenBank/DDBJ whole genome shotgun (WGS) entry which is preliminary data.</text>
</comment>
<dbReference type="AlphaFoldDB" id="A0A9P8ZV21"/>
<evidence type="ECO:0000313" key="3">
    <source>
        <dbReference type="Proteomes" id="UP000758603"/>
    </source>
</evidence>
<dbReference type="Proteomes" id="UP000758603">
    <property type="component" value="Unassembled WGS sequence"/>
</dbReference>
<protein>
    <submittedName>
        <fullName evidence="2">Uncharacterized protein</fullName>
    </submittedName>
</protein>
<feature type="region of interest" description="Disordered" evidence="1">
    <location>
        <begin position="1"/>
        <end position="173"/>
    </location>
</feature>
<keyword evidence="3" id="KW-1185">Reference proteome</keyword>
<organism evidence="2 3">
    <name type="scientific">Truncatella angustata</name>
    <dbReference type="NCBI Taxonomy" id="152316"/>
    <lineage>
        <taxon>Eukaryota</taxon>
        <taxon>Fungi</taxon>
        <taxon>Dikarya</taxon>
        <taxon>Ascomycota</taxon>
        <taxon>Pezizomycotina</taxon>
        <taxon>Sordariomycetes</taxon>
        <taxon>Xylariomycetidae</taxon>
        <taxon>Amphisphaeriales</taxon>
        <taxon>Sporocadaceae</taxon>
        <taxon>Truncatella</taxon>
    </lineage>
</organism>
<name>A0A9P8ZV21_9PEZI</name>
<proteinExistence type="predicted"/>
<reference evidence="2" key="1">
    <citation type="journal article" date="2021" name="Nat. Commun.">
        <title>Genetic determinants of endophytism in the Arabidopsis root mycobiome.</title>
        <authorList>
            <person name="Mesny F."/>
            <person name="Miyauchi S."/>
            <person name="Thiergart T."/>
            <person name="Pickel B."/>
            <person name="Atanasova L."/>
            <person name="Karlsson M."/>
            <person name="Huettel B."/>
            <person name="Barry K.W."/>
            <person name="Haridas S."/>
            <person name="Chen C."/>
            <person name="Bauer D."/>
            <person name="Andreopoulos W."/>
            <person name="Pangilinan J."/>
            <person name="LaButti K."/>
            <person name="Riley R."/>
            <person name="Lipzen A."/>
            <person name="Clum A."/>
            <person name="Drula E."/>
            <person name="Henrissat B."/>
            <person name="Kohler A."/>
            <person name="Grigoriev I.V."/>
            <person name="Martin F.M."/>
            <person name="Hacquard S."/>
        </authorList>
    </citation>
    <scope>NUCLEOTIDE SEQUENCE</scope>
    <source>
        <strain evidence="2">MPI-SDFR-AT-0073</strain>
    </source>
</reference>
<dbReference type="RefSeq" id="XP_045955115.1">
    <property type="nucleotide sequence ID" value="XM_046107836.1"/>
</dbReference>
<feature type="compositionally biased region" description="Low complexity" evidence="1">
    <location>
        <begin position="66"/>
        <end position="77"/>
    </location>
</feature>
<feature type="compositionally biased region" description="Polar residues" evidence="1">
    <location>
        <begin position="122"/>
        <end position="159"/>
    </location>
</feature>
<evidence type="ECO:0000313" key="2">
    <source>
        <dbReference type="EMBL" id="KAH6648608.1"/>
    </source>
</evidence>